<evidence type="ECO:0000313" key="8">
    <source>
        <dbReference type="EMBL" id="PWK38216.1"/>
    </source>
</evidence>
<dbReference type="CDD" id="cd02947">
    <property type="entry name" value="TRX_family"/>
    <property type="match status" value="1"/>
</dbReference>
<evidence type="ECO:0000256" key="6">
    <source>
        <dbReference type="NCBIfam" id="TIGR01068"/>
    </source>
</evidence>
<reference evidence="8 9" key="1">
    <citation type="submission" date="2018-05" db="EMBL/GenBank/DDBJ databases">
        <title>Genomic Encyclopedia of Type Strains, Phase IV (KMG-V): Genome sequencing to study the core and pangenomes of soil and plant-associated prokaryotes.</title>
        <authorList>
            <person name="Whitman W."/>
        </authorList>
    </citation>
    <scope>NUCLEOTIDE SEQUENCE [LARGE SCALE GENOMIC DNA]</scope>
    <source>
        <strain evidence="8 9">SLV-132</strain>
    </source>
</reference>
<dbReference type="OrthoDB" id="9790390at2"/>
<dbReference type="NCBIfam" id="TIGR01068">
    <property type="entry name" value="thioredoxin"/>
    <property type="match status" value="1"/>
</dbReference>
<dbReference type="InterPro" id="IPR017937">
    <property type="entry name" value="Thioredoxin_CS"/>
</dbReference>
<accession>A0A316F142</accession>
<dbReference type="PANTHER" id="PTHR45663">
    <property type="entry name" value="GEO12009P1"/>
    <property type="match status" value="1"/>
</dbReference>
<keyword evidence="5" id="KW-0676">Redox-active center</keyword>
<dbReference type="InterPro" id="IPR036249">
    <property type="entry name" value="Thioredoxin-like_sf"/>
</dbReference>
<dbReference type="Pfam" id="PF14561">
    <property type="entry name" value="TPR_20"/>
    <property type="match status" value="1"/>
</dbReference>
<dbReference type="PRINTS" id="PR00421">
    <property type="entry name" value="THIOREDOXIN"/>
</dbReference>
<dbReference type="Proteomes" id="UP000245754">
    <property type="component" value="Unassembled WGS sequence"/>
</dbReference>
<dbReference type="FunFam" id="3.40.30.10:FF:000001">
    <property type="entry name" value="Thioredoxin"/>
    <property type="match status" value="1"/>
</dbReference>
<dbReference type="Gene3D" id="3.40.30.10">
    <property type="entry name" value="Glutaredoxin"/>
    <property type="match status" value="1"/>
</dbReference>
<dbReference type="GO" id="GO:0006950">
    <property type="term" value="P:response to stress"/>
    <property type="evidence" value="ECO:0007669"/>
    <property type="project" value="UniProtKB-ARBA"/>
</dbReference>
<dbReference type="InterPro" id="IPR013766">
    <property type="entry name" value="Thioredoxin_domain"/>
</dbReference>
<sequence>MSDVTLQNFEAEVIELSRQVPVLVDFWAPWCGPCRTLGPMLEKLEAEAGGAWRLAKVNVDENQQLAAHFGVRSIPHVVAFVDGEAVDQFTGVLPESGLREFLERLSPNPADLALLEARQLLEAGDRDGARAAFQAALAYDPGADDVRLAYISFLLDGNAIAEAEAEFERLSPKAPQLDAYAALRTRIDAMQNVSDLPDASTLTARVEAAPTDLAARLDLARVLIARREYEGALAQLLEIVRRDRAFEDDAGRKTMLSVFEMLADQPDIVSRWRRQLATALN</sequence>
<dbReference type="Gene3D" id="1.25.40.10">
    <property type="entry name" value="Tetratricopeptide repeat domain"/>
    <property type="match status" value="2"/>
</dbReference>
<dbReference type="GO" id="GO:0015035">
    <property type="term" value="F:protein-disulfide reductase activity"/>
    <property type="evidence" value="ECO:0007669"/>
    <property type="project" value="UniProtKB-UniRule"/>
</dbReference>
<evidence type="ECO:0000313" key="9">
    <source>
        <dbReference type="Proteomes" id="UP000245754"/>
    </source>
</evidence>
<keyword evidence="9" id="KW-1185">Reference proteome</keyword>
<organism evidence="8 9">
    <name type="scientific">Cupriavidus plantarum</name>
    <dbReference type="NCBI Taxonomy" id="942865"/>
    <lineage>
        <taxon>Bacteria</taxon>
        <taxon>Pseudomonadati</taxon>
        <taxon>Pseudomonadota</taxon>
        <taxon>Betaproteobacteria</taxon>
        <taxon>Burkholderiales</taxon>
        <taxon>Burkholderiaceae</taxon>
        <taxon>Cupriavidus</taxon>
    </lineage>
</organism>
<evidence type="ECO:0000256" key="2">
    <source>
        <dbReference type="ARBA" id="ARBA00022448"/>
    </source>
</evidence>
<dbReference type="GO" id="GO:0005737">
    <property type="term" value="C:cytoplasm"/>
    <property type="evidence" value="ECO:0007669"/>
    <property type="project" value="TreeGrafter"/>
</dbReference>
<evidence type="ECO:0000256" key="5">
    <source>
        <dbReference type="ARBA" id="ARBA00023284"/>
    </source>
</evidence>
<dbReference type="InterPro" id="IPR011990">
    <property type="entry name" value="TPR-like_helical_dom_sf"/>
</dbReference>
<name>A0A316F142_9BURK</name>
<feature type="domain" description="Thioredoxin" evidence="7">
    <location>
        <begin position="1"/>
        <end position="107"/>
    </location>
</feature>
<dbReference type="SUPFAM" id="SSF48452">
    <property type="entry name" value="TPR-like"/>
    <property type="match status" value="1"/>
</dbReference>
<evidence type="ECO:0000256" key="3">
    <source>
        <dbReference type="ARBA" id="ARBA00022982"/>
    </source>
</evidence>
<dbReference type="AlphaFoldDB" id="A0A316F142"/>
<keyword evidence="3" id="KW-0249">Electron transport</keyword>
<dbReference type="PROSITE" id="PS00194">
    <property type="entry name" value="THIOREDOXIN_1"/>
    <property type="match status" value="1"/>
</dbReference>
<dbReference type="Pfam" id="PF14559">
    <property type="entry name" value="TPR_19"/>
    <property type="match status" value="1"/>
</dbReference>
<protein>
    <recommendedName>
        <fullName evidence="6">Thioredoxin</fullName>
    </recommendedName>
</protein>
<dbReference type="EMBL" id="QGGT01000001">
    <property type="protein sequence ID" value="PWK38216.1"/>
    <property type="molecule type" value="Genomic_DNA"/>
</dbReference>
<proteinExistence type="inferred from homology"/>
<keyword evidence="4" id="KW-1015">Disulfide bond</keyword>
<dbReference type="RefSeq" id="WP_109581838.1">
    <property type="nucleotide sequence ID" value="NZ_CAJPUX010000001.1"/>
</dbReference>
<comment type="similarity">
    <text evidence="1">Belongs to the thioredoxin family.</text>
</comment>
<keyword evidence="2" id="KW-0813">Transport</keyword>
<dbReference type="PROSITE" id="PS51352">
    <property type="entry name" value="THIOREDOXIN_2"/>
    <property type="match status" value="1"/>
</dbReference>
<gene>
    <name evidence="8" type="ORF">C7419_1012108</name>
</gene>
<dbReference type="Pfam" id="PF00085">
    <property type="entry name" value="Thioredoxin"/>
    <property type="match status" value="1"/>
</dbReference>
<dbReference type="InterPro" id="IPR005746">
    <property type="entry name" value="Thioredoxin"/>
</dbReference>
<dbReference type="SUPFAM" id="SSF52833">
    <property type="entry name" value="Thioredoxin-like"/>
    <property type="match status" value="1"/>
</dbReference>
<evidence type="ECO:0000259" key="7">
    <source>
        <dbReference type="PROSITE" id="PS51352"/>
    </source>
</evidence>
<evidence type="ECO:0000256" key="4">
    <source>
        <dbReference type="ARBA" id="ARBA00023157"/>
    </source>
</evidence>
<dbReference type="PANTHER" id="PTHR45663:SF11">
    <property type="entry name" value="GEO12009P1"/>
    <property type="match status" value="1"/>
</dbReference>
<comment type="caution">
    <text evidence="8">The sequence shown here is derived from an EMBL/GenBank/DDBJ whole genome shotgun (WGS) entry which is preliminary data.</text>
</comment>
<evidence type="ECO:0000256" key="1">
    <source>
        <dbReference type="ARBA" id="ARBA00008987"/>
    </source>
</evidence>
<dbReference type="GeneID" id="98339339"/>